<accession>A0A323TBW1</accession>
<comment type="caution">
    <text evidence="2">The sequence shown here is derived from an EMBL/GenBank/DDBJ whole genome shotgun (WGS) entry which is preliminary data.</text>
</comment>
<keyword evidence="3" id="KW-1185">Reference proteome</keyword>
<evidence type="ECO:0000313" key="3">
    <source>
        <dbReference type="Proteomes" id="UP000248214"/>
    </source>
</evidence>
<dbReference type="SUPFAM" id="SSF47413">
    <property type="entry name" value="lambda repressor-like DNA-binding domains"/>
    <property type="match status" value="1"/>
</dbReference>
<dbReference type="InterPro" id="IPR001387">
    <property type="entry name" value="Cro/C1-type_HTH"/>
</dbReference>
<dbReference type="CDD" id="cd00093">
    <property type="entry name" value="HTH_XRE"/>
    <property type="match status" value="1"/>
</dbReference>
<dbReference type="RefSeq" id="WP_110610227.1">
    <property type="nucleotide sequence ID" value="NZ_PDOD01000003.1"/>
</dbReference>
<reference evidence="2 3" key="1">
    <citation type="submission" date="2017-10" db="EMBL/GenBank/DDBJ databases">
        <title>Bacillus sp. nov., a halophilic bacterium isolated from a Keqin Lake.</title>
        <authorList>
            <person name="Wang H."/>
        </authorList>
    </citation>
    <scope>NUCLEOTIDE SEQUENCE [LARGE SCALE GENOMIC DNA]</scope>
    <source>
        <strain evidence="2 3">KQ-12</strain>
    </source>
</reference>
<sequence>MDLKKARKEAGMTQKQLGEHAGMSKNYIYRVENNKRPLSHSLRVRLTHAIEKFKKSNLVK</sequence>
<evidence type="ECO:0000313" key="2">
    <source>
        <dbReference type="EMBL" id="PYZ92678.1"/>
    </source>
</evidence>
<dbReference type="Gene3D" id="1.10.260.40">
    <property type="entry name" value="lambda repressor-like DNA-binding domains"/>
    <property type="match status" value="1"/>
</dbReference>
<dbReference type="PROSITE" id="PS50943">
    <property type="entry name" value="HTH_CROC1"/>
    <property type="match status" value="1"/>
</dbReference>
<evidence type="ECO:0000259" key="1">
    <source>
        <dbReference type="PROSITE" id="PS50943"/>
    </source>
</evidence>
<dbReference type="EMBL" id="PDOD01000003">
    <property type="protein sequence ID" value="PYZ92678.1"/>
    <property type="molecule type" value="Genomic_DNA"/>
</dbReference>
<dbReference type="GO" id="GO:0003677">
    <property type="term" value="F:DNA binding"/>
    <property type="evidence" value="ECO:0007669"/>
    <property type="project" value="InterPro"/>
</dbReference>
<dbReference type="SMART" id="SM00530">
    <property type="entry name" value="HTH_XRE"/>
    <property type="match status" value="1"/>
</dbReference>
<feature type="domain" description="HTH cro/C1-type" evidence="1">
    <location>
        <begin position="3"/>
        <end position="58"/>
    </location>
</feature>
<gene>
    <name evidence="2" type="ORF">CR194_13535</name>
</gene>
<dbReference type="InterPro" id="IPR010982">
    <property type="entry name" value="Lambda_DNA-bd_dom_sf"/>
</dbReference>
<organism evidence="2 3">
    <name type="scientific">Salipaludibacillus keqinensis</name>
    <dbReference type="NCBI Taxonomy" id="2045207"/>
    <lineage>
        <taxon>Bacteria</taxon>
        <taxon>Bacillati</taxon>
        <taxon>Bacillota</taxon>
        <taxon>Bacilli</taxon>
        <taxon>Bacillales</taxon>
        <taxon>Bacillaceae</taxon>
    </lineage>
</organism>
<dbReference type="OrthoDB" id="9814553at2"/>
<protein>
    <submittedName>
        <fullName evidence="2">Transcriptional regulator</fullName>
    </submittedName>
</protein>
<proteinExistence type="predicted"/>
<dbReference type="AlphaFoldDB" id="A0A323TBW1"/>
<dbReference type="Proteomes" id="UP000248214">
    <property type="component" value="Unassembled WGS sequence"/>
</dbReference>
<dbReference type="Pfam" id="PF01381">
    <property type="entry name" value="HTH_3"/>
    <property type="match status" value="1"/>
</dbReference>
<name>A0A323TBW1_9BACI</name>